<reference evidence="1 2" key="1">
    <citation type="submission" date="2018-08" db="EMBL/GenBank/DDBJ databases">
        <title>A genome reference for cultivated species of the human gut microbiota.</title>
        <authorList>
            <person name="Zou Y."/>
            <person name="Xue W."/>
            <person name="Luo G."/>
        </authorList>
    </citation>
    <scope>NUCLEOTIDE SEQUENCE [LARGE SCALE GENOMIC DNA]</scope>
    <source>
        <strain evidence="1 2">AM25-6</strain>
    </source>
</reference>
<name>A0A3E3DYH8_9FIRM</name>
<dbReference type="RefSeq" id="WP_117531990.1">
    <property type="nucleotide sequence ID" value="NZ_QUSM01000003.1"/>
</dbReference>
<sequence>MEKEYLIKNFEGGLNDTLAPIYLEDNCLSECQNANLSFDGGIGKRSGTDIYLHRLLKDKNFAADSEDELIELKDVRFIFAKEVMINGYNRIFFIARYVIPKESLPDKYYYLNVSNYYFGYIYADKDFDVELEIEEFKPCLIKQNEMVHFYDKFYRAITDNYIIGKKVKRKENDGKWSMDHTDDMEGYCYEVYDTTGEKDSHGEYIIDDTKPDFSNEKKWEEFYDNPIHPLKDERGYYIFARDYELINKDISDISFAQTEKGLYFSFNGKFYRISGFDFTSDEGIKYIVKNSIVKVNHEEASESVYGKYYLSLKEQKLINLITANYNDTSLWKEINIDKYRSEVPMGIGDYDYTYLDGTVNKIYMGEVILAPRYYKKYDSASKKNIWAKDTSKLFRYRAKRDIMGFDSDGNQISFDLSNLKYYDTSLFDNISNRATKYDEDGDGETDDNISLDEVQKCTMMIYHPYSKRIFAAGHPKDKKAVFYSDPGEFNVFRRSSTLYPASTIGNVTAMTVIKKYLCVSYEQGWYVFGGGKEEDLDEFVWQPLSLPYGALNNKCVISTPCSFTFFTGSKIIEVNDQIFADIGSLEALSIYTKIISDGKVNTSLNNIKNKKLSVMAFNNGKVYLAFNDENELDYANKLMEYDFEKSTGFNINTGLVIYYLFNKNSKLFIGSKNYIIETDIFNKENSRGLSDFDPIKNKRVPIEFKVVSKPYDLSEFYKYKHLKRIMPIYLQNYDMEGESNLNIKITGEDTKEISLDLNLSDSLIWGRKWGNIWGFSDIMYKYIETDLTSINFKFSLYHNSFDDMMILLGFGFIYETLKSEVGYCAGDEQKLMI</sequence>
<gene>
    <name evidence="1" type="ORF">DW687_05050</name>
</gene>
<proteinExistence type="predicted"/>
<evidence type="ECO:0000313" key="2">
    <source>
        <dbReference type="Proteomes" id="UP000261212"/>
    </source>
</evidence>
<dbReference type="EMBL" id="QUSM01000003">
    <property type="protein sequence ID" value="RGD74136.1"/>
    <property type="molecule type" value="Genomic_DNA"/>
</dbReference>
<accession>A0A3E3DYH8</accession>
<dbReference type="AlphaFoldDB" id="A0A3E3DYH8"/>
<dbReference type="Proteomes" id="UP000261212">
    <property type="component" value="Unassembled WGS sequence"/>
</dbReference>
<evidence type="ECO:0000313" key="1">
    <source>
        <dbReference type="EMBL" id="RGD74136.1"/>
    </source>
</evidence>
<protein>
    <submittedName>
        <fullName evidence="1">Uncharacterized protein</fullName>
    </submittedName>
</protein>
<comment type="caution">
    <text evidence="1">The sequence shown here is derived from an EMBL/GenBank/DDBJ whole genome shotgun (WGS) entry which is preliminary data.</text>
</comment>
<organism evidence="1 2">
    <name type="scientific">Anaerofustis stercorihominis</name>
    <dbReference type="NCBI Taxonomy" id="214853"/>
    <lineage>
        <taxon>Bacteria</taxon>
        <taxon>Bacillati</taxon>
        <taxon>Bacillota</taxon>
        <taxon>Clostridia</taxon>
        <taxon>Eubacteriales</taxon>
        <taxon>Eubacteriaceae</taxon>
        <taxon>Anaerofustis</taxon>
    </lineage>
</organism>